<dbReference type="AlphaFoldDB" id="A0A9D1JXQ5"/>
<keyword evidence="3" id="KW-1003">Cell membrane</keyword>
<dbReference type="EMBL" id="DVJQ01000042">
    <property type="protein sequence ID" value="HIS74375.1"/>
    <property type="molecule type" value="Genomic_DNA"/>
</dbReference>
<proteinExistence type="predicted"/>
<feature type="transmembrane region" description="Helical" evidence="7">
    <location>
        <begin position="418"/>
        <end position="439"/>
    </location>
</feature>
<evidence type="ECO:0000256" key="1">
    <source>
        <dbReference type="ARBA" id="ARBA00004651"/>
    </source>
</evidence>
<evidence type="ECO:0000313" key="8">
    <source>
        <dbReference type="EMBL" id="HIS74375.1"/>
    </source>
</evidence>
<evidence type="ECO:0000256" key="5">
    <source>
        <dbReference type="ARBA" id="ARBA00022989"/>
    </source>
</evidence>
<evidence type="ECO:0000256" key="6">
    <source>
        <dbReference type="ARBA" id="ARBA00023136"/>
    </source>
</evidence>
<dbReference type="NCBIfam" id="TIGR00797">
    <property type="entry name" value="matE"/>
    <property type="match status" value="1"/>
</dbReference>
<dbReference type="GO" id="GO:0015297">
    <property type="term" value="F:antiporter activity"/>
    <property type="evidence" value="ECO:0007669"/>
    <property type="project" value="InterPro"/>
</dbReference>
<dbReference type="GO" id="GO:0005886">
    <property type="term" value="C:plasma membrane"/>
    <property type="evidence" value="ECO:0007669"/>
    <property type="project" value="UniProtKB-SubCell"/>
</dbReference>
<evidence type="ECO:0000313" key="9">
    <source>
        <dbReference type="Proteomes" id="UP000886865"/>
    </source>
</evidence>
<dbReference type="InterPro" id="IPR048279">
    <property type="entry name" value="MdtK-like"/>
</dbReference>
<feature type="transmembrane region" description="Helical" evidence="7">
    <location>
        <begin position="252"/>
        <end position="280"/>
    </location>
</feature>
<evidence type="ECO:0000256" key="7">
    <source>
        <dbReference type="SAM" id="Phobius"/>
    </source>
</evidence>
<keyword evidence="4 7" id="KW-0812">Transmembrane</keyword>
<feature type="transmembrane region" description="Helical" evidence="7">
    <location>
        <begin position="390"/>
        <end position="412"/>
    </location>
</feature>
<dbReference type="PIRSF" id="PIRSF006603">
    <property type="entry name" value="DinF"/>
    <property type="match status" value="1"/>
</dbReference>
<dbReference type="Proteomes" id="UP000886865">
    <property type="component" value="Unassembled WGS sequence"/>
</dbReference>
<dbReference type="Pfam" id="PF01554">
    <property type="entry name" value="MatE"/>
    <property type="match status" value="2"/>
</dbReference>
<dbReference type="PANTHER" id="PTHR43549:SF3">
    <property type="entry name" value="MULTIDRUG RESISTANCE PROTEIN YPNP-RELATED"/>
    <property type="match status" value="1"/>
</dbReference>
<dbReference type="GO" id="GO:0042910">
    <property type="term" value="F:xenobiotic transmembrane transporter activity"/>
    <property type="evidence" value="ECO:0007669"/>
    <property type="project" value="InterPro"/>
</dbReference>
<reference evidence="8" key="2">
    <citation type="journal article" date="2021" name="PeerJ">
        <title>Extensive microbial diversity within the chicken gut microbiome revealed by metagenomics and culture.</title>
        <authorList>
            <person name="Gilroy R."/>
            <person name="Ravi A."/>
            <person name="Getino M."/>
            <person name="Pursley I."/>
            <person name="Horton D.L."/>
            <person name="Alikhan N.F."/>
            <person name="Baker D."/>
            <person name="Gharbi K."/>
            <person name="Hall N."/>
            <person name="Watson M."/>
            <person name="Adriaenssens E.M."/>
            <person name="Foster-Nyarko E."/>
            <person name="Jarju S."/>
            <person name="Secka A."/>
            <person name="Antonio M."/>
            <person name="Oren A."/>
            <person name="Chaudhuri R.R."/>
            <person name="La Ragione R."/>
            <person name="Hildebrand F."/>
            <person name="Pallen M.J."/>
        </authorList>
    </citation>
    <scope>NUCLEOTIDE SEQUENCE</scope>
    <source>
        <strain evidence="8">CHK152-2871</strain>
    </source>
</reference>
<feature type="transmembrane region" description="Helical" evidence="7">
    <location>
        <begin position="318"/>
        <end position="339"/>
    </location>
</feature>
<feature type="transmembrane region" description="Helical" evidence="7">
    <location>
        <begin position="192"/>
        <end position="212"/>
    </location>
</feature>
<organism evidence="8 9">
    <name type="scientific">Candidatus Galligastranaerophilus intestinavium</name>
    <dbReference type="NCBI Taxonomy" id="2840836"/>
    <lineage>
        <taxon>Bacteria</taxon>
        <taxon>Candidatus Galligastranaerophilus</taxon>
    </lineage>
</organism>
<accession>A0A9D1JXQ5</accession>
<comment type="subcellular location">
    <subcellularLocation>
        <location evidence="1">Cell membrane</location>
        <topology evidence="1">Multi-pass membrane protein</topology>
    </subcellularLocation>
</comment>
<keyword evidence="5 7" id="KW-1133">Transmembrane helix</keyword>
<comment type="caution">
    <text evidence="8">The sequence shown here is derived from an EMBL/GenBank/DDBJ whole genome shotgun (WGS) entry which is preliminary data.</text>
</comment>
<evidence type="ECO:0000256" key="4">
    <source>
        <dbReference type="ARBA" id="ARBA00022692"/>
    </source>
</evidence>
<dbReference type="InterPro" id="IPR052031">
    <property type="entry name" value="Membrane_Transporter-Flippase"/>
</dbReference>
<feature type="transmembrane region" description="Helical" evidence="7">
    <location>
        <begin position="359"/>
        <end position="378"/>
    </location>
</feature>
<sequence length="455" mass="50230">MIKDLTKGEPLKLIIIFSIPLLIGNIFQQLYNIADLVIVGRLLGVEAFASVGAVAPLFFLIMFIIVGLTNGFAVVTGQKFGAKDTAAVKKSVVISTVLSLFVTLFFTLICSIIMHPVLRLLNVPENIYKDAYWYIEIIVLGLITATFYNLLASIIRALGDSKTPLYFLIIASVANIILALCFIELFNMGVAGSAVAVVLSQGVSVLLCLFYVKKKFPILHLKKQDWLIKFDKEFYNSALEHLKIGIPMAAQFSIIGIGVIVIQSVCNTFGSDVIAAITAALRIEQIATLPMVSFGVALASFVAQNFGAKKFRRIRTGVIHTSILSIVLSILMAIVMRFWGADIIKEFIGSATPKIIDIAHQYLMISTFFYIFLSQIFIYRNALQGMGEAIFPLMASIAELLMRAFAAIYLAIKFGYIGIFYSGPIAWISACIVLSFGYFRSIKPIVYKIKEQNNK</sequence>
<protein>
    <submittedName>
        <fullName evidence="8">MATE family efflux transporter</fullName>
    </submittedName>
</protein>
<dbReference type="PANTHER" id="PTHR43549">
    <property type="entry name" value="MULTIDRUG RESISTANCE PROTEIN YPNP-RELATED"/>
    <property type="match status" value="1"/>
</dbReference>
<dbReference type="InterPro" id="IPR002528">
    <property type="entry name" value="MATE_fam"/>
</dbReference>
<feature type="transmembrane region" description="Helical" evidence="7">
    <location>
        <begin position="92"/>
        <end position="114"/>
    </location>
</feature>
<feature type="transmembrane region" description="Helical" evidence="7">
    <location>
        <begin position="51"/>
        <end position="72"/>
    </location>
</feature>
<feature type="transmembrane region" description="Helical" evidence="7">
    <location>
        <begin position="165"/>
        <end position="186"/>
    </location>
</feature>
<keyword evidence="6 7" id="KW-0472">Membrane</keyword>
<dbReference type="CDD" id="cd13138">
    <property type="entry name" value="MATE_yoeA_like"/>
    <property type="match status" value="1"/>
</dbReference>
<feature type="transmembrane region" description="Helical" evidence="7">
    <location>
        <begin position="12"/>
        <end position="31"/>
    </location>
</feature>
<evidence type="ECO:0000256" key="2">
    <source>
        <dbReference type="ARBA" id="ARBA00022448"/>
    </source>
</evidence>
<feature type="transmembrane region" description="Helical" evidence="7">
    <location>
        <begin position="134"/>
        <end position="158"/>
    </location>
</feature>
<reference evidence="8" key="1">
    <citation type="submission" date="2020-10" db="EMBL/GenBank/DDBJ databases">
        <authorList>
            <person name="Gilroy R."/>
        </authorList>
    </citation>
    <scope>NUCLEOTIDE SEQUENCE</scope>
    <source>
        <strain evidence="8">CHK152-2871</strain>
    </source>
</reference>
<name>A0A9D1JXQ5_9BACT</name>
<gene>
    <name evidence="8" type="ORF">IAA86_05085</name>
</gene>
<evidence type="ECO:0000256" key="3">
    <source>
        <dbReference type="ARBA" id="ARBA00022475"/>
    </source>
</evidence>
<feature type="transmembrane region" description="Helical" evidence="7">
    <location>
        <begin position="286"/>
        <end position="306"/>
    </location>
</feature>
<keyword evidence="2" id="KW-0813">Transport</keyword>